<reference evidence="3 4" key="1">
    <citation type="submission" date="2018-11" db="EMBL/GenBank/DDBJ databases">
        <title>Genomic Encyclopedia of Type Strains, Phase IV (KMG-IV): sequencing the most valuable type-strain genomes for metagenomic binning, comparative biology and taxonomic classification.</title>
        <authorList>
            <person name="Goeker M."/>
        </authorList>
    </citation>
    <scope>NUCLEOTIDE SEQUENCE [LARGE SCALE GENOMIC DNA]</scope>
    <source>
        <strain evidence="3 4">DSM 18090</strain>
    </source>
</reference>
<keyword evidence="2" id="KW-1133">Transmembrane helix</keyword>
<comment type="caution">
    <text evidence="3">The sequence shown here is derived from an EMBL/GenBank/DDBJ whole genome shotgun (WGS) entry which is preliminary data.</text>
</comment>
<dbReference type="Proteomes" id="UP000276443">
    <property type="component" value="Unassembled WGS sequence"/>
</dbReference>
<sequence length="429" mass="49666">MSNMNKKLKEEFNRQISSSPLSKSEDRKRFDEWLQTNRTVKKKRYWVPQVVTVLLLLGLATVLLSTNGNIFNILSTDQHPFEEFYEESYYSEDFELIDYVVGVFHDQDVLAIYDGPPAMDTSVTELQVGYFQYSEDGHWINMRGRPLSMSNPSVWEVDEEQYIYTLNTDKSIKEVRGNEKTFSKITLDHHILWYNTDSSLYTDLHQQSDQSFSEVNIGTPDELLSTEKGKLSVRLISEEVLQGADGMHKLYDSVAGDFSEFKAQSGFGVFKKRYPTLPINQEPVFLFFDTETLLYQTNNINDAIAFANNYYLEDEVKTLGEEFNTLLGDAEVEKGYIYHDKEESAKNVEINNIDLDNIIRETSDLKLEEQQEPVITDYKIEFETSDNRSITIEFNEDGLVLMENSSEADFYSIKGQNELMEFVKGIDFK</sequence>
<protein>
    <submittedName>
        <fullName evidence="3">Uncharacterized protein</fullName>
    </submittedName>
</protein>
<dbReference type="EMBL" id="RKRF01000009">
    <property type="protein sequence ID" value="RPF53323.1"/>
    <property type="molecule type" value="Genomic_DNA"/>
</dbReference>
<evidence type="ECO:0000313" key="3">
    <source>
        <dbReference type="EMBL" id="RPF53323.1"/>
    </source>
</evidence>
<dbReference type="RefSeq" id="WP_124221781.1">
    <property type="nucleotide sequence ID" value="NZ_RKRF01000009.1"/>
</dbReference>
<feature type="transmembrane region" description="Helical" evidence="2">
    <location>
        <begin position="45"/>
        <end position="64"/>
    </location>
</feature>
<proteinExistence type="predicted"/>
<accession>A0A3N5B7K4</accession>
<evidence type="ECO:0000256" key="1">
    <source>
        <dbReference type="SAM" id="MobiDB-lite"/>
    </source>
</evidence>
<keyword evidence="2" id="KW-0472">Membrane</keyword>
<organism evidence="3 4">
    <name type="scientific">Aquisalibacillus elongatus</name>
    <dbReference type="NCBI Taxonomy" id="485577"/>
    <lineage>
        <taxon>Bacteria</taxon>
        <taxon>Bacillati</taxon>
        <taxon>Bacillota</taxon>
        <taxon>Bacilli</taxon>
        <taxon>Bacillales</taxon>
        <taxon>Bacillaceae</taxon>
        <taxon>Aquisalibacillus</taxon>
    </lineage>
</organism>
<keyword evidence="2" id="KW-0812">Transmembrane</keyword>
<evidence type="ECO:0000256" key="2">
    <source>
        <dbReference type="SAM" id="Phobius"/>
    </source>
</evidence>
<keyword evidence="4" id="KW-1185">Reference proteome</keyword>
<name>A0A3N5B7K4_9BACI</name>
<evidence type="ECO:0000313" key="4">
    <source>
        <dbReference type="Proteomes" id="UP000276443"/>
    </source>
</evidence>
<gene>
    <name evidence="3" type="ORF">EDC24_1820</name>
</gene>
<feature type="region of interest" description="Disordered" evidence="1">
    <location>
        <begin position="1"/>
        <end position="20"/>
    </location>
</feature>
<dbReference type="AlphaFoldDB" id="A0A3N5B7K4"/>